<dbReference type="AlphaFoldDB" id="A0A1A9M6S3"/>
<dbReference type="STRING" id="1843580.A7D17_04720"/>
<gene>
    <name evidence="2" type="ORF">A7D17_04720</name>
</gene>
<name>A0A1A9M6S3_9XANT</name>
<evidence type="ECO:0000256" key="1">
    <source>
        <dbReference type="SAM" id="MobiDB-lite"/>
    </source>
</evidence>
<protein>
    <submittedName>
        <fullName evidence="2">Uncharacterized protein</fullName>
    </submittedName>
</protein>
<dbReference type="Proteomes" id="UP000077659">
    <property type="component" value="Unassembled WGS sequence"/>
</dbReference>
<feature type="region of interest" description="Disordered" evidence="1">
    <location>
        <begin position="1"/>
        <end position="22"/>
    </location>
</feature>
<reference evidence="2 3" key="1">
    <citation type="submission" date="2016-05" db="EMBL/GenBank/DDBJ databases">
        <title>Pathogenic, phenotypic and molecular characterisation of Xanthomonas nasturtii sp. nov. and Xanthomonas floridensis sp. nov., new species of Xanthomonas associated with watercress production in Florida.</title>
        <authorList>
            <person name="Vicente J.G."/>
            <person name="Rothwell S."/>
            <person name="Holub E.B."/>
            <person name="Studholme D.J."/>
        </authorList>
    </citation>
    <scope>NUCLEOTIDE SEQUENCE [LARGE SCALE GENOMIC DNA]</scope>
    <source>
        <strain evidence="2 3">WHRI 8848</strain>
    </source>
</reference>
<dbReference type="EMBL" id="LXNG01000034">
    <property type="protein sequence ID" value="OAG66233.1"/>
    <property type="molecule type" value="Genomic_DNA"/>
</dbReference>
<accession>A0A1A9M6S3</accession>
<evidence type="ECO:0000313" key="2">
    <source>
        <dbReference type="EMBL" id="OAG66233.1"/>
    </source>
</evidence>
<proteinExistence type="predicted"/>
<evidence type="ECO:0000313" key="3">
    <source>
        <dbReference type="Proteomes" id="UP000077659"/>
    </source>
</evidence>
<feature type="region of interest" description="Disordered" evidence="1">
    <location>
        <begin position="37"/>
        <end position="60"/>
    </location>
</feature>
<organism evidence="2 3">
    <name type="scientific">Xanthomonas floridensis</name>
    <dbReference type="NCBI Taxonomy" id="1843580"/>
    <lineage>
        <taxon>Bacteria</taxon>
        <taxon>Pseudomonadati</taxon>
        <taxon>Pseudomonadota</taxon>
        <taxon>Gammaproteobacteria</taxon>
        <taxon>Lysobacterales</taxon>
        <taxon>Lysobacteraceae</taxon>
        <taxon>Xanthomonas</taxon>
    </lineage>
</organism>
<sequence>MTVTGTAAIGTWHPPGRHADLALPMRQRPSCLRCATRARPQPSRRLHLDAFAPGSAPPQA</sequence>
<comment type="caution">
    <text evidence="2">The sequence shown here is derived from an EMBL/GenBank/DDBJ whole genome shotgun (WGS) entry which is preliminary data.</text>
</comment>